<reference evidence="3" key="2">
    <citation type="submission" date="2023-06" db="EMBL/GenBank/DDBJ databases">
        <authorList>
            <person name="Ma L."/>
            <person name="Liu K.-W."/>
            <person name="Li Z."/>
            <person name="Hsiao Y.-Y."/>
            <person name="Qi Y."/>
            <person name="Fu T."/>
            <person name="Tang G."/>
            <person name="Zhang D."/>
            <person name="Sun W.-H."/>
            <person name="Liu D.-K."/>
            <person name="Li Y."/>
            <person name="Chen G.-Z."/>
            <person name="Liu X.-D."/>
            <person name="Liao X.-Y."/>
            <person name="Jiang Y.-T."/>
            <person name="Yu X."/>
            <person name="Hao Y."/>
            <person name="Huang J."/>
            <person name="Zhao X.-W."/>
            <person name="Ke S."/>
            <person name="Chen Y.-Y."/>
            <person name="Wu W.-L."/>
            <person name="Hsu J.-L."/>
            <person name="Lin Y.-F."/>
            <person name="Huang M.-D."/>
            <person name="Li C.-Y."/>
            <person name="Huang L."/>
            <person name="Wang Z.-W."/>
            <person name="Zhao X."/>
            <person name="Zhong W.-Y."/>
            <person name="Peng D.-H."/>
            <person name="Ahmad S."/>
            <person name="Lan S."/>
            <person name="Zhang J.-S."/>
            <person name="Tsai W.-C."/>
            <person name="Van De Peer Y."/>
            <person name="Liu Z.-J."/>
        </authorList>
    </citation>
    <scope>NUCLEOTIDE SEQUENCE</scope>
    <source>
        <strain evidence="3">CP</strain>
        <tissue evidence="3">Leaves</tissue>
    </source>
</reference>
<dbReference type="PANTHER" id="PTHR43228:SF1">
    <property type="entry name" value="TWO-COMPONENT RESPONSE REGULATOR ARR22"/>
    <property type="match status" value="1"/>
</dbReference>
<dbReference type="Gene3D" id="3.40.50.2300">
    <property type="match status" value="1"/>
</dbReference>
<evidence type="ECO:0000313" key="4">
    <source>
        <dbReference type="Proteomes" id="UP001180020"/>
    </source>
</evidence>
<evidence type="ECO:0000259" key="2">
    <source>
        <dbReference type="PROSITE" id="PS50110"/>
    </source>
</evidence>
<dbReference type="InterPro" id="IPR052048">
    <property type="entry name" value="ST_Response_Regulator"/>
</dbReference>
<dbReference type="Proteomes" id="UP001180020">
    <property type="component" value="Unassembled WGS sequence"/>
</dbReference>
<organism evidence="3 4">
    <name type="scientific">Acorus calamus</name>
    <name type="common">Sweet flag</name>
    <dbReference type="NCBI Taxonomy" id="4465"/>
    <lineage>
        <taxon>Eukaryota</taxon>
        <taxon>Viridiplantae</taxon>
        <taxon>Streptophyta</taxon>
        <taxon>Embryophyta</taxon>
        <taxon>Tracheophyta</taxon>
        <taxon>Spermatophyta</taxon>
        <taxon>Magnoliopsida</taxon>
        <taxon>Liliopsida</taxon>
        <taxon>Acoraceae</taxon>
        <taxon>Acorus</taxon>
    </lineage>
</organism>
<name>A0AAV9FKZ3_ACOCL</name>
<accession>A0AAV9FKZ3</accession>
<dbReference type="InterPro" id="IPR001789">
    <property type="entry name" value="Sig_transdc_resp-reg_receiver"/>
</dbReference>
<dbReference type="EMBL" id="JAUJYO010000001">
    <property type="protein sequence ID" value="KAK1325282.1"/>
    <property type="molecule type" value="Genomic_DNA"/>
</dbReference>
<evidence type="ECO:0000256" key="1">
    <source>
        <dbReference type="PROSITE-ProRule" id="PRU00169"/>
    </source>
</evidence>
<reference evidence="3" key="1">
    <citation type="journal article" date="2023" name="Nat. Commun.">
        <title>Diploid and tetraploid genomes of Acorus and the evolution of monocots.</title>
        <authorList>
            <person name="Ma L."/>
            <person name="Liu K.W."/>
            <person name="Li Z."/>
            <person name="Hsiao Y.Y."/>
            <person name="Qi Y."/>
            <person name="Fu T."/>
            <person name="Tang G.D."/>
            <person name="Zhang D."/>
            <person name="Sun W.H."/>
            <person name="Liu D.K."/>
            <person name="Li Y."/>
            <person name="Chen G.Z."/>
            <person name="Liu X.D."/>
            <person name="Liao X.Y."/>
            <person name="Jiang Y.T."/>
            <person name="Yu X."/>
            <person name="Hao Y."/>
            <person name="Huang J."/>
            <person name="Zhao X.W."/>
            <person name="Ke S."/>
            <person name="Chen Y.Y."/>
            <person name="Wu W.L."/>
            <person name="Hsu J.L."/>
            <person name="Lin Y.F."/>
            <person name="Huang M.D."/>
            <person name="Li C.Y."/>
            <person name="Huang L."/>
            <person name="Wang Z.W."/>
            <person name="Zhao X."/>
            <person name="Zhong W.Y."/>
            <person name="Peng D.H."/>
            <person name="Ahmad S."/>
            <person name="Lan S."/>
            <person name="Zhang J.S."/>
            <person name="Tsai W.C."/>
            <person name="Van de Peer Y."/>
            <person name="Liu Z.J."/>
        </authorList>
    </citation>
    <scope>NUCLEOTIDE SEQUENCE</scope>
    <source>
        <strain evidence="3">CP</strain>
    </source>
</reference>
<dbReference type="PROSITE" id="PS50110">
    <property type="entry name" value="RESPONSE_REGULATORY"/>
    <property type="match status" value="1"/>
</dbReference>
<dbReference type="PANTHER" id="PTHR43228">
    <property type="entry name" value="TWO-COMPONENT RESPONSE REGULATOR"/>
    <property type="match status" value="1"/>
</dbReference>
<dbReference type="GO" id="GO:0000160">
    <property type="term" value="P:phosphorelay signal transduction system"/>
    <property type="evidence" value="ECO:0007669"/>
    <property type="project" value="InterPro"/>
</dbReference>
<sequence length="127" mass="14409">METETWKPSLVIKSTLRGRNHTVEESQNCEDAIKYFVEDKKCDLVFVAKNLPKMDGLQTIRSLKDIGVDIPIIASSLTEDEKELFMTAGATEFIAEDNSFSQPVFIFDVLRIVNKYLLGEQPGHEIE</sequence>
<dbReference type="SUPFAM" id="SSF52172">
    <property type="entry name" value="CheY-like"/>
    <property type="match status" value="1"/>
</dbReference>
<comment type="caution">
    <text evidence="3">The sequence shown here is derived from an EMBL/GenBank/DDBJ whole genome shotgun (WGS) entry which is preliminary data.</text>
</comment>
<feature type="domain" description="Response regulatory" evidence="2">
    <location>
        <begin position="1"/>
        <end position="111"/>
    </location>
</feature>
<evidence type="ECO:0000313" key="3">
    <source>
        <dbReference type="EMBL" id="KAK1325282.1"/>
    </source>
</evidence>
<proteinExistence type="predicted"/>
<dbReference type="AlphaFoldDB" id="A0AAV9FKZ3"/>
<dbReference type="InterPro" id="IPR011006">
    <property type="entry name" value="CheY-like_superfamily"/>
</dbReference>
<keyword evidence="4" id="KW-1185">Reference proteome</keyword>
<comment type="caution">
    <text evidence="1">Lacks conserved residue(s) required for the propagation of feature annotation.</text>
</comment>
<gene>
    <name evidence="3" type="ORF">QJS10_CPA01g01938</name>
</gene>
<dbReference type="Pfam" id="PF00072">
    <property type="entry name" value="Response_reg"/>
    <property type="match status" value="1"/>
</dbReference>
<protein>
    <recommendedName>
        <fullName evidence="2">Response regulatory domain-containing protein</fullName>
    </recommendedName>
</protein>